<dbReference type="RefSeq" id="WP_015511758.1">
    <property type="nucleotide sequence ID" value="NC_021007.1"/>
</dbReference>
<evidence type="ECO:0000256" key="1">
    <source>
        <dbReference type="SAM" id="MobiDB-lite"/>
    </source>
</evidence>
<reference evidence="2" key="2">
    <citation type="submission" date="2011-11" db="EMBL/GenBank/DDBJ databases">
        <authorList>
            <person name="Barker E."/>
        </authorList>
    </citation>
    <scope>NUCLEOTIDE SEQUENCE</scope>
    <source>
        <strain evidence="2">Birmingham 1</strain>
    </source>
</reference>
<name>G8C3J5_9MOLU</name>
<proteinExistence type="predicted"/>
<evidence type="ECO:0000313" key="2">
    <source>
        <dbReference type="EMBL" id="CCE66893.1"/>
    </source>
</evidence>
<organism evidence="2">
    <name type="scientific">Candidatus Mycoplasma haematominutum 'Birmingham 1'</name>
    <dbReference type="NCBI Taxonomy" id="1116213"/>
    <lineage>
        <taxon>Bacteria</taxon>
        <taxon>Bacillati</taxon>
        <taxon>Mycoplasmatota</taxon>
        <taxon>Mollicutes</taxon>
        <taxon>Mycoplasmataceae</taxon>
        <taxon>Mycoplasma</taxon>
    </lineage>
</organism>
<dbReference type="EMBL" id="HE613254">
    <property type="protein sequence ID" value="CCE66893.1"/>
    <property type="molecule type" value="Genomic_DNA"/>
</dbReference>
<protein>
    <submittedName>
        <fullName evidence="2">Uncharacterized protein</fullName>
    </submittedName>
</protein>
<gene>
    <name evidence="2" type="ORF">MHM_03750</name>
</gene>
<accession>G8C3J5</accession>
<sequence length="275" mass="31577">MKEAIDLSAQSTVGNEKLGQDIKTTFSEIEKEDKTSKLNSESESKFREVYKKAEKHLKDYLKGKAKMEAYVSLTQSQGTRRKKRSVSSTNYSPLTREERTALSEMYKFFEELELKQKEFLPKLYGIEGREAPTVVVSPKPRSSELSSHLNQIGWVSQAQVRYTTERPGGYGKKNTPNHWVNWEKNPYKPFLSQVSEYTELVNQVKQAEQNRNSYISGQRWKGVLALLAGPGSVRSTYAGANSYNNYLQLAQEEFSNKVALKFLEWMNQLQRDSKS</sequence>
<dbReference type="HOGENOM" id="CLU_066822_0_0_14"/>
<dbReference type="OrthoDB" id="402250at2"/>
<reference evidence="2" key="1">
    <citation type="submission" date="2011-11" db="EMBL/GenBank/DDBJ databases">
        <title>Complete genome sequence of Candidatus Mycoplasma haemominutum.</title>
        <authorList>
            <person name="Barker E.N."/>
            <person name="Darby A.C."/>
            <person name="Helps C.R."/>
            <person name="Peters I.R."/>
            <person name="Hughes M.A."/>
            <person name="Radford A.D."/>
            <person name="Novacco M."/>
            <person name="Boretti F."/>
            <person name="Hofmann-Lehmann R."/>
            <person name="Tasker S."/>
        </authorList>
    </citation>
    <scope>NUCLEOTIDE SEQUENCE</scope>
    <source>
        <strain evidence="2">Birmingham 1</strain>
    </source>
</reference>
<dbReference type="PATRIC" id="fig|1116213.3.peg.402"/>
<dbReference type="AlphaFoldDB" id="G8C3J5"/>
<feature type="region of interest" description="Disordered" evidence="1">
    <location>
        <begin position="75"/>
        <end position="96"/>
    </location>
</feature>
<dbReference type="KEGG" id="mhb:MHM_03750"/>